<dbReference type="InterPro" id="IPR029016">
    <property type="entry name" value="GAF-like_dom_sf"/>
</dbReference>
<organism evidence="8 9">
    <name type="scientific">Enterovibrio gelatinilyticus</name>
    <dbReference type="NCBI Taxonomy" id="2899819"/>
    <lineage>
        <taxon>Bacteria</taxon>
        <taxon>Pseudomonadati</taxon>
        <taxon>Pseudomonadota</taxon>
        <taxon>Gammaproteobacteria</taxon>
        <taxon>Vibrionales</taxon>
        <taxon>Vibrionaceae</taxon>
        <taxon>Enterovibrio</taxon>
    </lineage>
</organism>
<protein>
    <recommendedName>
        <fullName evidence="4">HTH-type transcriptional repressor AllR</fullName>
    </recommendedName>
    <alternativeName>
        <fullName evidence="5">Negative regulator of allantoin and glyoxylate utilization operons</fullName>
    </alternativeName>
</protein>
<dbReference type="InterPro" id="IPR014757">
    <property type="entry name" value="Tscrpt_reg_IclR_C"/>
</dbReference>
<evidence type="ECO:0000259" key="6">
    <source>
        <dbReference type="PROSITE" id="PS51077"/>
    </source>
</evidence>
<dbReference type="PANTHER" id="PTHR30136">
    <property type="entry name" value="HELIX-TURN-HELIX TRANSCRIPTIONAL REGULATOR, ICLR FAMILY"/>
    <property type="match status" value="1"/>
</dbReference>
<keyword evidence="1" id="KW-0805">Transcription regulation</keyword>
<dbReference type="SUPFAM" id="SSF55781">
    <property type="entry name" value="GAF domain-like"/>
    <property type="match status" value="1"/>
</dbReference>
<evidence type="ECO:0000256" key="3">
    <source>
        <dbReference type="ARBA" id="ARBA00023163"/>
    </source>
</evidence>
<evidence type="ECO:0000256" key="4">
    <source>
        <dbReference type="ARBA" id="ARBA00040379"/>
    </source>
</evidence>
<dbReference type="InterPro" id="IPR050707">
    <property type="entry name" value="HTH_MetabolicPath_Reg"/>
</dbReference>
<dbReference type="Proteomes" id="UP001149400">
    <property type="component" value="Unassembled WGS sequence"/>
</dbReference>
<keyword evidence="2" id="KW-0238">DNA-binding</keyword>
<evidence type="ECO:0000313" key="8">
    <source>
        <dbReference type="EMBL" id="MDD1793434.1"/>
    </source>
</evidence>
<evidence type="ECO:0000259" key="7">
    <source>
        <dbReference type="PROSITE" id="PS51078"/>
    </source>
</evidence>
<evidence type="ECO:0000256" key="2">
    <source>
        <dbReference type="ARBA" id="ARBA00023125"/>
    </source>
</evidence>
<dbReference type="PANTHER" id="PTHR30136:SF24">
    <property type="entry name" value="HTH-TYPE TRANSCRIPTIONAL REPRESSOR ALLR"/>
    <property type="match status" value="1"/>
</dbReference>
<dbReference type="PROSITE" id="PS51077">
    <property type="entry name" value="HTH_ICLR"/>
    <property type="match status" value="1"/>
</dbReference>
<feature type="domain" description="HTH iclR-type" evidence="6">
    <location>
        <begin position="15"/>
        <end position="77"/>
    </location>
</feature>
<keyword evidence="3" id="KW-0804">Transcription</keyword>
<dbReference type="Pfam" id="PF01614">
    <property type="entry name" value="IclR_C"/>
    <property type="match status" value="1"/>
</dbReference>
<dbReference type="InterPro" id="IPR005471">
    <property type="entry name" value="Tscrpt_reg_IclR_N"/>
</dbReference>
<dbReference type="SMART" id="SM00346">
    <property type="entry name" value="HTH_ICLR"/>
    <property type="match status" value="1"/>
</dbReference>
<evidence type="ECO:0000313" key="9">
    <source>
        <dbReference type="Proteomes" id="UP001149400"/>
    </source>
</evidence>
<comment type="caution">
    <text evidence="8">The sequence shown here is derived from an EMBL/GenBank/DDBJ whole genome shotgun (WGS) entry which is preliminary data.</text>
</comment>
<sequence>MTNSKKSDLAVLDGDTPTLRLFSLLEIIAKKDEFFSLQDLTEETNIPKPSLHRMLQQLESAGIIQRDGDERHYGSGARLRHLAEDVLLNSTTHSARHQVLSQLRDEVGESCNLTSLSGGEVIYVDRVETEAPLRFHLHPGSKVPVHCSATGKLFLANMAPSQRRRLLSNAELTAFTEKTIIDMSSLEKELENVKACGYGIDNEEFLPGLLCVAVLVPSKRGRSNLAVAIQAPIMRLKAEQALHFLPALQRASLAFAKIEDESWGDDH</sequence>
<dbReference type="PROSITE" id="PS51078">
    <property type="entry name" value="ICLR_ED"/>
    <property type="match status" value="1"/>
</dbReference>
<gene>
    <name evidence="8" type="ORF">LRP50_09875</name>
</gene>
<evidence type="ECO:0000256" key="5">
    <source>
        <dbReference type="ARBA" id="ARBA00042627"/>
    </source>
</evidence>
<dbReference type="InterPro" id="IPR036390">
    <property type="entry name" value="WH_DNA-bd_sf"/>
</dbReference>
<dbReference type="RefSeq" id="WP_274164330.1">
    <property type="nucleotide sequence ID" value="NZ_JAJUBC010000009.1"/>
</dbReference>
<dbReference type="InterPro" id="IPR036388">
    <property type="entry name" value="WH-like_DNA-bd_sf"/>
</dbReference>
<evidence type="ECO:0000256" key="1">
    <source>
        <dbReference type="ARBA" id="ARBA00023015"/>
    </source>
</evidence>
<dbReference type="EMBL" id="JAJUBC010000009">
    <property type="protein sequence ID" value="MDD1793434.1"/>
    <property type="molecule type" value="Genomic_DNA"/>
</dbReference>
<proteinExistence type="predicted"/>
<dbReference type="SUPFAM" id="SSF46785">
    <property type="entry name" value="Winged helix' DNA-binding domain"/>
    <property type="match status" value="1"/>
</dbReference>
<dbReference type="Gene3D" id="3.30.450.40">
    <property type="match status" value="1"/>
</dbReference>
<dbReference type="Gene3D" id="1.10.10.10">
    <property type="entry name" value="Winged helix-like DNA-binding domain superfamily/Winged helix DNA-binding domain"/>
    <property type="match status" value="1"/>
</dbReference>
<reference evidence="8" key="1">
    <citation type="submission" date="2021-12" db="EMBL/GenBank/DDBJ databases">
        <title>Enterovibrio ZSDZ35 sp. nov. and Enterovibrio ZSDZ42 sp. nov., isolated from coastal seawater in Qingdao.</title>
        <authorList>
            <person name="Zhang P."/>
        </authorList>
    </citation>
    <scope>NUCLEOTIDE SEQUENCE</scope>
    <source>
        <strain evidence="8">ZSDZ42</strain>
    </source>
</reference>
<feature type="domain" description="IclR-ED" evidence="7">
    <location>
        <begin position="78"/>
        <end position="261"/>
    </location>
</feature>
<accession>A0ABT5QZM2</accession>
<dbReference type="Pfam" id="PF09339">
    <property type="entry name" value="HTH_IclR"/>
    <property type="match status" value="1"/>
</dbReference>
<name>A0ABT5QZM2_9GAMM</name>
<keyword evidence="9" id="KW-1185">Reference proteome</keyword>